<evidence type="ECO:0000256" key="4">
    <source>
        <dbReference type="ARBA" id="ARBA00022989"/>
    </source>
</evidence>
<feature type="transmembrane region" description="Helical" evidence="6">
    <location>
        <begin position="185"/>
        <end position="203"/>
    </location>
</feature>
<keyword evidence="5 6" id="KW-0472">Membrane</keyword>
<feature type="transmembrane region" description="Helical" evidence="6">
    <location>
        <begin position="161"/>
        <end position="178"/>
    </location>
</feature>
<comment type="pathway">
    <text evidence="6">Cell wall biogenesis; peptidoglycan biosynthesis.</text>
</comment>
<evidence type="ECO:0000256" key="6">
    <source>
        <dbReference type="HAMAP-Rule" id="MF_02079"/>
    </source>
</evidence>
<comment type="similarity">
    <text evidence="6">Belongs to the SEDS family. MrdB/RodA subfamily.</text>
</comment>
<evidence type="ECO:0000313" key="8">
    <source>
        <dbReference type="Proteomes" id="UP000198828"/>
    </source>
</evidence>
<evidence type="ECO:0000256" key="1">
    <source>
        <dbReference type="ARBA" id="ARBA00004141"/>
    </source>
</evidence>
<feature type="transmembrane region" description="Helical" evidence="6">
    <location>
        <begin position="339"/>
        <end position="361"/>
    </location>
</feature>
<dbReference type="RefSeq" id="WP_093752823.1">
    <property type="nucleotide sequence ID" value="NZ_BSYN01000003.1"/>
</dbReference>
<keyword evidence="6" id="KW-0328">Glycosyltransferase</keyword>
<keyword evidence="3 6" id="KW-0133">Cell shape</keyword>
<dbReference type="AlphaFoldDB" id="A0A1H2Z5T9"/>
<keyword evidence="6" id="KW-0573">Peptidoglycan synthesis</keyword>
<sequence length="368" mass="41357">MFNLKRKAFKNFDFILFITVIILCLFGIVMIKSATLTFETNRFVKVQFISTILGILAIVFLLLFDYQLLGKFYIPIYIVSVLLLVAVIFFGTGDEQWGARSWLSIGGFTFQPAEIAKIGIIIFLAKFIEKNESEINRPFTLFKILLFSGIPILLIAKQPDLGTAIVFVFFVLVMLFVAGLDWKYIGYAILAGVLSLPILWFSLEDYQRDRILNFLEPERDPSVTGYQALQSRIAVGSGKVFGRGLFQGTQTQYNYLPEKQTDFIFAVVCEELGLIGGLAIILLYFILLFRLIKIAKNSKDTFGSLLITGFAAMFLFHIWENIGMTIGLMPVTGIPLPFLSYGGTFQLINLICIGIALSVSVHKEGLNF</sequence>
<name>A0A1H2Z5T9_9FIRM</name>
<organism evidence="7 8">
    <name type="scientific">Tepidimicrobium xylanilyticum</name>
    <dbReference type="NCBI Taxonomy" id="1123352"/>
    <lineage>
        <taxon>Bacteria</taxon>
        <taxon>Bacillati</taxon>
        <taxon>Bacillota</taxon>
        <taxon>Tissierellia</taxon>
        <taxon>Tissierellales</taxon>
        <taxon>Tepidimicrobiaceae</taxon>
        <taxon>Tepidimicrobium</taxon>
    </lineage>
</organism>
<dbReference type="GO" id="GO:0009252">
    <property type="term" value="P:peptidoglycan biosynthetic process"/>
    <property type="evidence" value="ECO:0007669"/>
    <property type="project" value="UniProtKB-UniRule"/>
</dbReference>
<evidence type="ECO:0000256" key="2">
    <source>
        <dbReference type="ARBA" id="ARBA00022692"/>
    </source>
</evidence>
<dbReference type="Pfam" id="PF01098">
    <property type="entry name" value="FTSW_RODA_SPOVE"/>
    <property type="match status" value="1"/>
</dbReference>
<dbReference type="GO" id="GO:0032153">
    <property type="term" value="C:cell division site"/>
    <property type="evidence" value="ECO:0007669"/>
    <property type="project" value="TreeGrafter"/>
</dbReference>
<dbReference type="UniPathway" id="UPA00219"/>
<dbReference type="GO" id="GO:0015648">
    <property type="term" value="F:lipid-linked peptidoglycan transporter activity"/>
    <property type="evidence" value="ECO:0007669"/>
    <property type="project" value="TreeGrafter"/>
</dbReference>
<dbReference type="OrthoDB" id="9812661at2"/>
<keyword evidence="8" id="KW-1185">Reference proteome</keyword>
<feature type="transmembrane region" description="Helical" evidence="6">
    <location>
        <begin position="72"/>
        <end position="90"/>
    </location>
</feature>
<accession>A0A1H2Z5T9</accession>
<feature type="transmembrane region" description="Helical" evidence="6">
    <location>
        <begin position="137"/>
        <end position="155"/>
    </location>
</feature>
<feature type="transmembrane region" description="Helical" evidence="6">
    <location>
        <begin position="102"/>
        <end position="125"/>
    </location>
</feature>
<dbReference type="GO" id="GO:0008955">
    <property type="term" value="F:peptidoglycan glycosyltransferase activity"/>
    <property type="evidence" value="ECO:0007669"/>
    <property type="project" value="UniProtKB-UniRule"/>
</dbReference>
<comment type="function">
    <text evidence="6">Peptidoglycan polymerase that is essential for cell wall elongation.</text>
</comment>
<keyword evidence="2 6" id="KW-0812">Transmembrane</keyword>
<evidence type="ECO:0000256" key="5">
    <source>
        <dbReference type="ARBA" id="ARBA00023136"/>
    </source>
</evidence>
<comment type="catalytic activity">
    <reaction evidence="6">
        <text>[GlcNAc-(1-&gt;4)-Mur2Ac(oyl-L-Ala-gamma-D-Glu-L-Lys-D-Ala-D-Ala)](n)-di-trans,octa-cis-undecaprenyl diphosphate + beta-D-GlcNAc-(1-&gt;4)-Mur2Ac(oyl-L-Ala-gamma-D-Glu-L-Lys-D-Ala-D-Ala)-di-trans,octa-cis-undecaprenyl diphosphate = [GlcNAc-(1-&gt;4)-Mur2Ac(oyl-L-Ala-gamma-D-Glu-L-Lys-D-Ala-D-Ala)](n+1)-di-trans,octa-cis-undecaprenyl diphosphate + di-trans,octa-cis-undecaprenyl diphosphate + H(+)</text>
        <dbReference type="Rhea" id="RHEA:23708"/>
        <dbReference type="Rhea" id="RHEA-COMP:9602"/>
        <dbReference type="Rhea" id="RHEA-COMP:9603"/>
        <dbReference type="ChEBI" id="CHEBI:15378"/>
        <dbReference type="ChEBI" id="CHEBI:58405"/>
        <dbReference type="ChEBI" id="CHEBI:60033"/>
        <dbReference type="ChEBI" id="CHEBI:78435"/>
        <dbReference type="EC" id="2.4.99.28"/>
    </reaction>
</comment>
<feature type="transmembrane region" description="Helical" evidence="6">
    <location>
        <begin position="43"/>
        <end position="65"/>
    </location>
</feature>
<dbReference type="PANTHER" id="PTHR30474">
    <property type="entry name" value="CELL CYCLE PROTEIN"/>
    <property type="match status" value="1"/>
</dbReference>
<dbReference type="HAMAP" id="MF_02079">
    <property type="entry name" value="PGT_RodA"/>
    <property type="match status" value="1"/>
</dbReference>
<feature type="transmembrane region" description="Helical" evidence="6">
    <location>
        <begin position="301"/>
        <end position="319"/>
    </location>
</feature>
<dbReference type="InterPro" id="IPR011923">
    <property type="entry name" value="RodA/MrdB"/>
</dbReference>
<feature type="transmembrane region" description="Helical" evidence="6">
    <location>
        <begin position="12"/>
        <end position="31"/>
    </location>
</feature>
<dbReference type="GO" id="GO:0071555">
    <property type="term" value="P:cell wall organization"/>
    <property type="evidence" value="ECO:0007669"/>
    <property type="project" value="UniProtKB-KW"/>
</dbReference>
<dbReference type="Proteomes" id="UP000198828">
    <property type="component" value="Unassembled WGS sequence"/>
</dbReference>
<keyword evidence="4 6" id="KW-1133">Transmembrane helix</keyword>
<dbReference type="GO" id="GO:0005886">
    <property type="term" value="C:plasma membrane"/>
    <property type="evidence" value="ECO:0007669"/>
    <property type="project" value="UniProtKB-SubCell"/>
</dbReference>
<evidence type="ECO:0000313" key="7">
    <source>
        <dbReference type="EMBL" id="SDX12802.1"/>
    </source>
</evidence>
<dbReference type="EC" id="2.4.99.28" evidence="6"/>
<dbReference type="PANTHER" id="PTHR30474:SF1">
    <property type="entry name" value="PEPTIDOGLYCAN GLYCOSYLTRANSFERASE MRDB"/>
    <property type="match status" value="1"/>
</dbReference>
<keyword evidence="6" id="KW-0808">Transferase</keyword>
<dbReference type="GO" id="GO:0051301">
    <property type="term" value="P:cell division"/>
    <property type="evidence" value="ECO:0007669"/>
    <property type="project" value="InterPro"/>
</dbReference>
<dbReference type="NCBIfam" id="TIGR02210">
    <property type="entry name" value="rodA_shape"/>
    <property type="match status" value="1"/>
</dbReference>
<gene>
    <name evidence="6" type="primary">rodA</name>
    <name evidence="7" type="ORF">SAMN05660923_01736</name>
</gene>
<protein>
    <recommendedName>
        <fullName evidence="6">Peptidoglycan glycosyltransferase RodA</fullName>
        <shortName evidence="6">PGT</shortName>
        <ecNumber evidence="6">2.4.99.28</ecNumber>
    </recommendedName>
    <alternativeName>
        <fullName evidence="6">Cell elongation protein RodA</fullName>
    </alternativeName>
    <alternativeName>
        <fullName evidence="6">Cell wall polymerase</fullName>
    </alternativeName>
    <alternativeName>
        <fullName evidence="6">Peptidoglycan polymerase</fullName>
        <shortName evidence="6">PG polymerase</shortName>
    </alternativeName>
</protein>
<dbReference type="EMBL" id="FNNG01000007">
    <property type="protein sequence ID" value="SDX12802.1"/>
    <property type="molecule type" value="Genomic_DNA"/>
</dbReference>
<dbReference type="GO" id="GO:0008360">
    <property type="term" value="P:regulation of cell shape"/>
    <property type="evidence" value="ECO:0007669"/>
    <property type="project" value="UniProtKB-KW"/>
</dbReference>
<feature type="transmembrane region" description="Helical" evidence="6">
    <location>
        <begin position="263"/>
        <end position="289"/>
    </location>
</feature>
<comment type="subcellular location">
    <subcellularLocation>
        <location evidence="6">Cell membrane</location>
        <topology evidence="6">Multi-pass membrane protein</topology>
    </subcellularLocation>
    <subcellularLocation>
        <location evidence="1">Membrane</location>
        <topology evidence="1">Multi-pass membrane protein</topology>
    </subcellularLocation>
</comment>
<evidence type="ECO:0000256" key="3">
    <source>
        <dbReference type="ARBA" id="ARBA00022960"/>
    </source>
</evidence>
<keyword evidence="6" id="KW-0961">Cell wall biogenesis/degradation</keyword>
<dbReference type="InterPro" id="IPR001182">
    <property type="entry name" value="FtsW/RodA"/>
</dbReference>
<proteinExistence type="inferred from homology"/>
<keyword evidence="6" id="KW-1003">Cell membrane</keyword>
<reference evidence="7 8" key="1">
    <citation type="submission" date="2016-10" db="EMBL/GenBank/DDBJ databases">
        <authorList>
            <person name="de Groot N.N."/>
        </authorList>
    </citation>
    <scope>NUCLEOTIDE SEQUENCE [LARGE SCALE GENOMIC DNA]</scope>
    <source>
        <strain evidence="7 8">DSM 23310</strain>
    </source>
</reference>